<dbReference type="EMBL" id="FMBC01000048">
    <property type="protein sequence ID" value="SCC61862.1"/>
    <property type="molecule type" value="Genomic_DNA"/>
</dbReference>
<protein>
    <submittedName>
        <fullName evidence="1">Phage tail assembly chaperone protein, E, or 41 or 14</fullName>
    </submittedName>
</protein>
<dbReference type="AlphaFoldDB" id="A0A1C4G161"/>
<gene>
    <name evidence="1" type="ORF">GA0061070_104839</name>
</gene>
<dbReference type="RefSeq" id="WP_090137615.1">
    <property type="nucleotide sequence ID" value="NZ_FMBC01000048.1"/>
</dbReference>
<reference evidence="2" key="1">
    <citation type="submission" date="2016-08" db="EMBL/GenBank/DDBJ databases">
        <authorList>
            <person name="Varghese N."/>
            <person name="Submissions Spin"/>
        </authorList>
    </citation>
    <scope>NUCLEOTIDE SEQUENCE [LARGE SCALE GENOMIC DNA]</scope>
    <source>
        <strain evidence="2">REICA_142</strain>
    </source>
</reference>
<proteinExistence type="predicted"/>
<evidence type="ECO:0000313" key="2">
    <source>
        <dbReference type="Proteomes" id="UP000198515"/>
    </source>
</evidence>
<dbReference type="Pfam" id="PF10109">
    <property type="entry name" value="Phage_TAC_7"/>
    <property type="match status" value="1"/>
</dbReference>
<dbReference type="Proteomes" id="UP000198515">
    <property type="component" value="Unassembled WGS sequence"/>
</dbReference>
<organism evidence="1 2">
    <name type="scientific">Kosakonia oryziphila</name>
    <dbReference type="NCBI Taxonomy" id="1005667"/>
    <lineage>
        <taxon>Bacteria</taxon>
        <taxon>Pseudomonadati</taxon>
        <taxon>Pseudomonadota</taxon>
        <taxon>Gammaproteobacteria</taxon>
        <taxon>Enterobacterales</taxon>
        <taxon>Enterobacteriaceae</taxon>
        <taxon>Kosakonia</taxon>
    </lineage>
</organism>
<dbReference type="InterPro" id="IPR019289">
    <property type="entry name" value="Phage_tail_E/E"/>
</dbReference>
<dbReference type="OrthoDB" id="7366507at2"/>
<accession>A0A1C4G161</accession>
<keyword evidence="2" id="KW-1185">Reference proteome</keyword>
<sequence>MAVTLTKPIKRGNDEITVVTITETIKQAGSLRGLRLVDVLNFDFESTSTLLSRVTSPALTTADIAAMDTQDYVALAEEITPFLTKAAPSVPGAAVTANE</sequence>
<name>A0A1C4G161_9ENTR</name>
<evidence type="ECO:0000313" key="1">
    <source>
        <dbReference type="EMBL" id="SCC61862.1"/>
    </source>
</evidence>